<organism evidence="9">
    <name type="scientific">Hellea balneolensis</name>
    <dbReference type="NCBI Taxonomy" id="287478"/>
    <lineage>
        <taxon>Bacteria</taxon>
        <taxon>Pseudomonadati</taxon>
        <taxon>Pseudomonadota</taxon>
        <taxon>Alphaproteobacteria</taxon>
        <taxon>Maricaulales</taxon>
        <taxon>Robiginitomaculaceae</taxon>
        <taxon>Hellea</taxon>
    </lineage>
</organism>
<protein>
    <submittedName>
        <fullName evidence="9">MotA/TolQ/ExbB proton channel family protein</fullName>
    </submittedName>
</protein>
<evidence type="ECO:0000256" key="4">
    <source>
        <dbReference type="ARBA" id="ARBA00022989"/>
    </source>
</evidence>
<dbReference type="GO" id="GO:0017038">
    <property type="term" value="P:protein import"/>
    <property type="evidence" value="ECO:0007669"/>
    <property type="project" value="TreeGrafter"/>
</dbReference>
<feature type="transmembrane region" description="Helical" evidence="7">
    <location>
        <begin position="134"/>
        <end position="155"/>
    </location>
</feature>
<feature type="transmembrane region" description="Helical" evidence="7">
    <location>
        <begin position="93"/>
        <end position="114"/>
    </location>
</feature>
<dbReference type="Pfam" id="PF01618">
    <property type="entry name" value="MotA_ExbB"/>
    <property type="match status" value="1"/>
</dbReference>
<evidence type="ECO:0000256" key="5">
    <source>
        <dbReference type="ARBA" id="ARBA00023136"/>
    </source>
</evidence>
<name>A0A7C3GBR8_9PROT</name>
<evidence type="ECO:0000313" key="9">
    <source>
        <dbReference type="EMBL" id="HFB54636.1"/>
    </source>
</evidence>
<keyword evidence="4 7" id="KW-1133">Transmembrane helix</keyword>
<comment type="subcellular location">
    <subcellularLocation>
        <location evidence="1">Cell membrane</location>
        <topology evidence="1">Multi-pass membrane protein</topology>
    </subcellularLocation>
    <subcellularLocation>
        <location evidence="6">Membrane</location>
        <topology evidence="6">Multi-pass membrane protein</topology>
    </subcellularLocation>
</comment>
<evidence type="ECO:0000256" key="2">
    <source>
        <dbReference type="ARBA" id="ARBA00022475"/>
    </source>
</evidence>
<evidence type="ECO:0000256" key="6">
    <source>
        <dbReference type="RuleBase" id="RU004057"/>
    </source>
</evidence>
<feature type="transmembrane region" description="Helical" evidence="7">
    <location>
        <begin position="20"/>
        <end position="39"/>
    </location>
</feature>
<evidence type="ECO:0000259" key="8">
    <source>
        <dbReference type="Pfam" id="PF01618"/>
    </source>
</evidence>
<comment type="caution">
    <text evidence="9">The sequence shown here is derived from an EMBL/GenBank/DDBJ whole genome shotgun (WGS) entry which is preliminary data.</text>
</comment>
<dbReference type="Proteomes" id="UP000886042">
    <property type="component" value="Unassembled WGS sequence"/>
</dbReference>
<dbReference type="InterPro" id="IPR050790">
    <property type="entry name" value="ExbB/TolQ_transport"/>
</dbReference>
<dbReference type="GO" id="GO:0005886">
    <property type="term" value="C:plasma membrane"/>
    <property type="evidence" value="ECO:0007669"/>
    <property type="project" value="UniProtKB-SubCell"/>
</dbReference>
<dbReference type="InterPro" id="IPR002898">
    <property type="entry name" value="MotA_ExbB_proton_chnl"/>
</dbReference>
<evidence type="ECO:0000256" key="1">
    <source>
        <dbReference type="ARBA" id="ARBA00004651"/>
    </source>
</evidence>
<feature type="domain" description="MotA/TolQ/ExbB proton channel" evidence="8">
    <location>
        <begin position="64"/>
        <end position="170"/>
    </location>
</feature>
<proteinExistence type="inferred from homology"/>
<evidence type="ECO:0000256" key="7">
    <source>
        <dbReference type="SAM" id="Phobius"/>
    </source>
</evidence>
<keyword evidence="2" id="KW-1003">Cell membrane</keyword>
<keyword evidence="6" id="KW-0813">Transport</keyword>
<dbReference type="AlphaFoldDB" id="A0A7C3GBR8"/>
<keyword evidence="6" id="KW-0653">Protein transport</keyword>
<dbReference type="EMBL" id="DRMN01000122">
    <property type="protein sequence ID" value="HFB54636.1"/>
    <property type="molecule type" value="Genomic_DNA"/>
</dbReference>
<dbReference type="PANTHER" id="PTHR30625">
    <property type="entry name" value="PROTEIN TOLQ"/>
    <property type="match status" value="1"/>
</dbReference>
<evidence type="ECO:0000256" key="3">
    <source>
        <dbReference type="ARBA" id="ARBA00022692"/>
    </source>
</evidence>
<dbReference type="PANTHER" id="PTHR30625:SF18">
    <property type="entry name" value="TONB2 ENERGY TRANSDUCTION SYSTEM INNER MEMBRANE COMPONENT EXBB"/>
    <property type="match status" value="1"/>
</dbReference>
<comment type="similarity">
    <text evidence="6">Belongs to the exbB/tolQ family.</text>
</comment>
<gene>
    <name evidence="9" type="ORF">ENJ46_01825</name>
</gene>
<keyword evidence="3 7" id="KW-0812">Transmembrane</keyword>
<accession>A0A7C3GBR8</accession>
<reference evidence="9" key="1">
    <citation type="journal article" date="2020" name="mSystems">
        <title>Genome- and Community-Level Interaction Insights into Carbon Utilization and Element Cycling Functions of Hydrothermarchaeota in Hydrothermal Sediment.</title>
        <authorList>
            <person name="Zhou Z."/>
            <person name="Liu Y."/>
            <person name="Xu W."/>
            <person name="Pan J."/>
            <person name="Luo Z.H."/>
            <person name="Li M."/>
        </authorList>
    </citation>
    <scope>NUCLEOTIDE SEQUENCE [LARGE SCALE GENOMIC DNA]</scope>
    <source>
        <strain evidence="9">HyVt-489</strain>
    </source>
</reference>
<keyword evidence="5 7" id="KW-0472">Membrane</keyword>
<sequence>MPEWLNPKLAYEGLQEFLGTGGNVLFVIMIATFVMWTFIMERYSYYYFAHKPLLKRLRSEWAKRTDRRSWRSRAIRDDLISQVKVRTEQNVGIIKTLVAIAPLLGLLGTVTGMIEVFDVMALSGSSSARLMAGGVFKATIPTMAGMVSALSGLFFSSQLDRRGKRETAKFADSLEIGE</sequence>